<comment type="caution">
    <text evidence="2">The sequence shown here is derived from an EMBL/GenBank/DDBJ whole genome shotgun (WGS) entry which is preliminary data.</text>
</comment>
<name>A0A4D4MD64_STRAX</name>
<dbReference type="AlphaFoldDB" id="A0A4D4MD64"/>
<evidence type="ECO:0000313" key="3">
    <source>
        <dbReference type="Proteomes" id="UP000302139"/>
    </source>
</evidence>
<protein>
    <submittedName>
        <fullName evidence="2">Uncharacterized protein</fullName>
    </submittedName>
</protein>
<accession>A0A4D4MD64</accession>
<evidence type="ECO:0000256" key="1">
    <source>
        <dbReference type="SAM" id="MobiDB-lite"/>
    </source>
</evidence>
<dbReference type="Gene3D" id="3.40.50.720">
    <property type="entry name" value="NAD(P)-binding Rossmann-like Domain"/>
    <property type="match status" value="1"/>
</dbReference>
<dbReference type="Proteomes" id="UP000302139">
    <property type="component" value="Unassembled WGS sequence"/>
</dbReference>
<feature type="region of interest" description="Disordered" evidence="1">
    <location>
        <begin position="124"/>
        <end position="184"/>
    </location>
</feature>
<proteinExistence type="predicted"/>
<feature type="compositionally biased region" description="Basic residues" evidence="1">
    <location>
        <begin position="142"/>
        <end position="152"/>
    </location>
</feature>
<organism evidence="2 3">
    <name type="scientific">Streptomyces avermitilis</name>
    <dbReference type="NCBI Taxonomy" id="33903"/>
    <lineage>
        <taxon>Bacteria</taxon>
        <taxon>Bacillati</taxon>
        <taxon>Actinomycetota</taxon>
        <taxon>Actinomycetes</taxon>
        <taxon>Kitasatosporales</taxon>
        <taxon>Streptomycetaceae</taxon>
        <taxon>Streptomyces</taxon>
    </lineage>
</organism>
<evidence type="ECO:0000313" key="2">
    <source>
        <dbReference type="EMBL" id="GDY69756.1"/>
    </source>
</evidence>
<reference evidence="2 3" key="1">
    <citation type="submission" date="2019-04" db="EMBL/GenBank/DDBJ databases">
        <title>Draft genome sequences of Streptomyces avermitilis NBRC 14893.</title>
        <authorList>
            <person name="Komaki H."/>
            <person name="Tamura T."/>
            <person name="Hosoyama A."/>
        </authorList>
    </citation>
    <scope>NUCLEOTIDE SEQUENCE [LARGE SCALE GENOMIC DNA]</scope>
    <source>
        <strain evidence="2 3">NBRC 14893</strain>
    </source>
</reference>
<sequence>MRSWMLTQIEALAHRTAVPPVAGDDPAAKAEVVRLLDVLGYDAVDIGALANAWHCEPGTLVYVWPYLGERSQRITKEEARLWFREIPGEPTPADWVKELIDQAVRGPVGGSFAALPFRTRWCPRRSPTSPPRWRRGLCPQVRRPRQRSRLKKAPSPTPPRPRRRLPRPVRRAPPGRRRRRGAQA</sequence>
<dbReference type="EMBL" id="BJHX01000002">
    <property type="protein sequence ID" value="GDY69756.1"/>
    <property type="molecule type" value="Genomic_DNA"/>
</dbReference>
<gene>
    <name evidence="2" type="ORF">SAV14893_091490</name>
</gene>
<feature type="compositionally biased region" description="Basic residues" evidence="1">
    <location>
        <begin position="160"/>
        <end position="184"/>
    </location>
</feature>